<protein>
    <recommendedName>
        <fullName evidence="3">RRM domain-containing protein</fullName>
    </recommendedName>
</protein>
<sequence length="80" mass="8869">DISDTNVYVGGLPPSYDDLDLRNLFKQFGEIVNCNVLKDKNTGLSRNFGFVHFTKPGDAYAAIQSMNGMQVDGKTLQVRL</sequence>
<dbReference type="SMART" id="SM00361">
    <property type="entry name" value="RRM_1"/>
    <property type="match status" value="1"/>
</dbReference>
<evidence type="ECO:0000313" key="4">
    <source>
        <dbReference type="EMBL" id="EKX54070.1"/>
    </source>
</evidence>
<feature type="domain" description="RRM" evidence="3">
    <location>
        <begin position="5"/>
        <end position="80"/>
    </location>
</feature>
<dbReference type="PANTHER" id="PTHR48025:SF1">
    <property type="entry name" value="RRM DOMAIN-CONTAINING PROTEIN"/>
    <property type="match status" value="1"/>
</dbReference>
<evidence type="ECO:0000256" key="1">
    <source>
        <dbReference type="ARBA" id="ARBA00022884"/>
    </source>
</evidence>
<reference evidence="6" key="2">
    <citation type="submission" date="2012-11" db="EMBL/GenBank/DDBJ databases">
        <authorList>
            <person name="Kuo A."/>
            <person name="Curtis B.A."/>
            <person name="Tanifuji G."/>
            <person name="Burki F."/>
            <person name="Gruber A."/>
            <person name="Irimia M."/>
            <person name="Maruyama S."/>
            <person name="Arias M.C."/>
            <person name="Ball S.G."/>
            <person name="Gile G.H."/>
            <person name="Hirakawa Y."/>
            <person name="Hopkins J.F."/>
            <person name="Rensing S.A."/>
            <person name="Schmutz J."/>
            <person name="Symeonidi A."/>
            <person name="Elias M."/>
            <person name="Eveleigh R.J."/>
            <person name="Herman E.K."/>
            <person name="Klute M.J."/>
            <person name="Nakayama T."/>
            <person name="Obornik M."/>
            <person name="Reyes-Prieto A."/>
            <person name="Armbrust E.V."/>
            <person name="Aves S.J."/>
            <person name="Beiko R.G."/>
            <person name="Coutinho P."/>
            <person name="Dacks J.B."/>
            <person name="Durnford D.G."/>
            <person name="Fast N.M."/>
            <person name="Green B.R."/>
            <person name="Grisdale C."/>
            <person name="Hempe F."/>
            <person name="Henrissat B."/>
            <person name="Hoppner M.P."/>
            <person name="Ishida K.-I."/>
            <person name="Kim E."/>
            <person name="Koreny L."/>
            <person name="Kroth P.G."/>
            <person name="Liu Y."/>
            <person name="Malik S.-B."/>
            <person name="Maier U.G."/>
            <person name="McRose D."/>
            <person name="Mock T."/>
            <person name="Neilson J.A."/>
            <person name="Onodera N.T."/>
            <person name="Poole A.M."/>
            <person name="Pritham E.J."/>
            <person name="Richards T.A."/>
            <person name="Rocap G."/>
            <person name="Roy S.W."/>
            <person name="Sarai C."/>
            <person name="Schaack S."/>
            <person name="Shirato S."/>
            <person name="Slamovits C.H."/>
            <person name="Spencer D.F."/>
            <person name="Suzuki S."/>
            <person name="Worden A.Z."/>
            <person name="Zauner S."/>
            <person name="Barry K."/>
            <person name="Bell C."/>
            <person name="Bharti A.K."/>
            <person name="Crow J.A."/>
            <person name="Grimwood J."/>
            <person name="Kramer R."/>
            <person name="Lindquist E."/>
            <person name="Lucas S."/>
            <person name="Salamov A."/>
            <person name="McFadden G.I."/>
            <person name="Lane C.E."/>
            <person name="Keeling P.J."/>
            <person name="Gray M.W."/>
            <person name="Grigoriev I.V."/>
            <person name="Archibald J.M."/>
        </authorList>
    </citation>
    <scope>NUCLEOTIDE SEQUENCE</scope>
    <source>
        <strain evidence="6">CCMP2712</strain>
    </source>
</reference>
<dbReference type="GeneID" id="17310838"/>
<reference evidence="5" key="3">
    <citation type="submission" date="2015-06" db="UniProtKB">
        <authorList>
            <consortium name="EnsemblProtists"/>
        </authorList>
    </citation>
    <scope>IDENTIFICATION</scope>
</reference>
<dbReference type="Pfam" id="PF00076">
    <property type="entry name" value="RRM_1"/>
    <property type="match status" value="1"/>
</dbReference>
<dbReference type="InterPro" id="IPR035979">
    <property type="entry name" value="RBD_domain_sf"/>
</dbReference>
<dbReference type="GO" id="GO:0003729">
    <property type="term" value="F:mRNA binding"/>
    <property type="evidence" value="ECO:0007669"/>
    <property type="project" value="TreeGrafter"/>
</dbReference>
<dbReference type="OMA" id="IRVTYAH"/>
<evidence type="ECO:0000259" key="3">
    <source>
        <dbReference type="PROSITE" id="PS50102"/>
    </source>
</evidence>
<dbReference type="SMART" id="SM00360">
    <property type="entry name" value="RRM"/>
    <property type="match status" value="1"/>
</dbReference>
<dbReference type="SUPFAM" id="SSF54928">
    <property type="entry name" value="RNA-binding domain, RBD"/>
    <property type="match status" value="1"/>
</dbReference>
<gene>
    <name evidence="4" type="ORF">GUITHDRAFT_53822</name>
</gene>
<dbReference type="HOGENOM" id="CLU_012062_28_8_1"/>
<dbReference type="InterPro" id="IPR012677">
    <property type="entry name" value="Nucleotide-bd_a/b_plait_sf"/>
</dbReference>
<dbReference type="PANTHER" id="PTHR48025">
    <property type="entry name" value="OS02G0815200 PROTEIN"/>
    <property type="match status" value="1"/>
</dbReference>
<evidence type="ECO:0000256" key="2">
    <source>
        <dbReference type="PROSITE-ProRule" id="PRU00176"/>
    </source>
</evidence>
<dbReference type="EnsemblProtists" id="EKX54070">
    <property type="protein sequence ID" value="EKX54070"/>
    <property type="gene ID" value="GUITHDRAFT_53822"/>
</dbReference>
<dbReference type="InterPro" id="IPR050502">
    <property type="entry name" value="Euk_RNA-bind_prot"/>
</dbReference>
<name>L1K0U0_GUITC</name>
<evidence type="ECO:0000313" key="6">
    <source>
        <dbReference type="Proteomes" id="UP000011087"/>
    </source>
</evidence>
<dbReference type="Gene3D" id="3.30.70.330">
    <property type="match status" value="1"/>
</dbReference>
<evidence type="ECO:0000313" key="5">
    <source>
        <dbReference type="EnsemblProtists" id="EKX54070"/>
    </source>
</evidence>
<feature type="non-terminal residue" evidence="4">
    <location>
        <position position="80"/>
    </location>
</feature>
<keyword evidence="6" id="KW-1185">Reference proteome</keyword>
<dbReference type="STRING" id="905079.L1K0U0"/>
<dbReference type="AlphaFoldDB" id="L1K0U0"/>
<dbReference type="GO" id="GO:0005634">
    <property type="term" value="C:nucleus"/>
    <property type="evidence" value="ECO:0007669"/>
    <property type="project" value="TreeGrafter"/>
</dbReference>
<keyword evidence="1 2" id="KW-0694">RNA-binding</keyword>
<dbReference type="PROSITE" id="PS50102">
    <property type="entry name" value="RRM"/>
    <property type="match status" value="1"/>
</dbReference>
<accession>L1K0U0</accession>
<dbReference type="InterPro" id="IPR000504">
    <property type="entry name" value="RRM_dom"/>
</dbReference>
<dbReference type="PaxDb" id="55529-EKX54070"/>
<organism evidence="4">
    <name type="scientific">Guillardia theta (strain CCMP2712)</name>
    <name type="common">Cryptophyte</name>
    <dbReference type="NCBI Taxonomy" id="905079"/>
    <lineage>
        <taxon>Eukaryota</taxon>
        <taxon>Cryptophyceae</taxon>
        <taxon>Pyrenomonadales</taxon>
        <taxon>Geminigeraceae</taxon>
        <taxon>Guillardia</taxon>
    </lineage>
</organism>
<dbReference type="OrthoDB" id="439808at2759"/>
<dbReference type="InterPro" id="IPR003954">
    <property type="entry name" value="RRM_euk-type"/>
</dbReference>
<dbReference type="eggNOG" id="KOG0119">
    <property type="taxonomic scope" value="Eukaryota"/>
</dbReference>
<dbReference type="Proteomes" id="UP000011087">
    <property type="component" value="Unassembled WGS sequence"/>
</dbReference>
<dbReference type="RefSeq" id="XP_005841050.1">
    <property type="nucleotide sequence ID" value="XM_005840993.1"/>
</dbReference>
<feature type="non-terminal residue" evidence="4">
    <location>
        <position position="1"/>
    </location>
</feature>
<proteinExistence type="predicted"/>
<reference evidence="4 6" key="1">
    <citation type="journal article" date="2012" name="Nature">
        <title>Algal genomes reveal evolutionary mosaicism and the fate of nucleomorphs.</title>
        <authorList>
            <consortium name="DOE Joint Genome Institute"/>
            <person name="Curtis B.A."/>
            <person name="Tanifuji G."/>
            <person name="Burki F."/>
            <person name="Gruber A."/>
            <person name="Irimia M."/>
            <person name="Maruyama S."/>
            <person name="Arias M.C."/>
            <person name="Ball S.G."/>
            <person name="Gile G.H."/>
            <person name="Hirakawa Y."/>
            <person name="Hopkins J.F."/>
            <person name="Kuo A."/>
            <person name="Rensing S.A."/>
            <person name="Schmutz J."/>
            <person name="Symeonidi A."/>
            <person name="Elias M."/>
            <person name="Eveleigh R.J."/>
            <person name="Herman E.K."/>
            <person name="Klute M.J."/>
            <person name="Nakayama T."/>
            <person name="Obornik M."/>
            <person name="Reyes-Prieto A."/>
            <person name="Armbrust E.V."/>
            <person name="Aves S.J."/>
            <person name="Beiko R.G."/>
            <person name="Coutinho P."/>
            <person name="Dacks J.B."/>
            <person name="Durnford D.G."/>
            <person name="Fast N.M."/>
            <person name="Green B.R."/>
            <person name="Grisdale C.J."/>
            <person name="Hempel F."/>
            <person name="Henrissat B."/>
            <person name="Hoppner M.P."/>
            <person name="Ishida K."/>
            <person name="Kim E."/>
            <person name="Koreny L."/>
            <person name="Kroth P.G."/>
            <person name="Liu Y."/>
            <person name="Malik S.B."/>
            <person name="Maier U.G."/>
            <person name="McRose D."/>
            <person name="Mock T."/>
            <person name="Neilson J.A."/>
            <person name="Onodera N.T."/>
            <person name="Poole A.M."/>
            <person name="Pritham E.J."/>
            <person name="Richards T.A."/>
            <person name="Rocap G."/>
            <person name="Roy S.W."/>
            <person name="Sarai C."/>
            <person name="Schaack S."/>
            <person name="Shirato S."/>
            <person name="Slamovits C.H."/>
            <person name="Spencer D.F."/>
            <person name="Suzuki S."/>
            <person name="Worden A.Z."/>
            <person name="Zauner S."/>
            <person name="Barry K."/>
            <person name="Bell C."/>
            <person name="Bharti A.K."/>
            <person name="Crow J.A."/>
            <person name="Grimwood J."/>
            <person name="Kramer R."/>
            <person name="Lindquist E."/>
            <person name="Lucas S."/>
            <person name="Salamov A."/>
            <person name="McFadden G.I."/>
            <person name="Lane C.E."/>
            <person name="Keeling P.J."/>
            <person name="Gray M.W."/>
            <person name="Grigoriev I.V."/>
            <person name="Archibald J.M."/>
        </authorList>
    </citation>
    <scope>NUCLEOTIDE SEQUENCE</scope>
    <source>
        <strain evidence="4 6">CCMP2712</strain>
    </source>
</reference>
<dbReference type="KEGG" id="gtt:GUITHDRAFT_53822"/>
<dbReference type="EMBL" id="JH992968">
    <property type="protein sequence ID" value="EKX54070.1"/>
    <property type="molecule type" value="Genomic_DNA"/>
</dbReference>